<organism evidence="10 11">
    <name type="scientific">Streptomyces uncialis</name>
    <dbReference type="NCBI Taxonomy" id="1048205"/>
    <lineage>
        <taxon>Bacteria</taxon>
        <taxon>Bacillati</taxon>
        <taxon>Actinomycetota</taxon>
        <taxon>Actinomycetes</taxon>
        <taxon>Kitasatosporales</taxon>
        <taxon>Streptomycetaceae</taxon>
        <taxon>Streptomyces</taxon>
    </lineage>
</organism>
<proteinExistence type="inferred from homology"/>
<feature type="transmembrane region" description="Helical" evidence="9">
    <location>
        <begin position="30"/>
        <end position="48"/>
    </location>
</feature>
<evidence type="ECO:0000256" key="9">
    <source>
        <dbReference type="SAM" id="Phobius"/>
    </source>
</evidence>
<sequence length="353" mass="35849">MGTVTERVAGPPKAAPRPPGRRLPARASGLAGWLAVLFVVLLASVAIGTKDIPLATVLDALVDHDGSSPDQALVRELRLPRTGLGLVTGAALGLAGALMQALTRNPLADPGILGVNSGASAGAVLAIGFAGFQHFSGYVWFALAGAGLVSVMVHLIGSAGPGGATPIRLVLAGAALSAALTALVTAVLLMRPEVFDAFRFWTVGSLAGRQADTLWQVLPLLLAGMLLALALARPLDALTLGDDVATSLGGRPARTRVAGVLAVTLLCGGATAAVGPIAFVGLAVPHLARRQSGQDHRWILAYSAVLGAVLLLAADVLGRVLTRPGELEVAVVTAFLGAPALIVLSRRNRRSGR</sequence>
<feature type="transmembrane region" description="Helical" evidence="9">
    <location>
        <begin position="114"/>
        <end position="132"/>
    </location>
</feature>
<evidence type="ECO:0000256" key="1">
    <source>
        <dbReference type="ARBA" id="ARBA00004651"/>
    </source>
</evidence>
<evidence type="ECO:0000313" key="11">
    <source>
        <dbReference type="Proteomes" id="UP000186455"/>
    </source>
</evidence>
<feature type="transmembrane region" description="Helical" evidence="9">
    <location>
        <begin position="169"/>
        <end position="190"/>
    </location>
</feature>
<dbReference type="GO" id="GO:0022857">
    <property type="term" value="F:transmembrane transporter activity"/>
    <property type="evidence" value="ECO:0007669"/>
    <property type="project" value="InterPro"/>
</dbReference>
<evidence type="ECO:0000256" key="8">
    <source>
        <dbReference type="SAM" id="MobiDB-lite"/>
    </source>
</evidence>
<evidence type="ECO:0000256" key="3">
    <source>
        <dbReference type="ARBA" id="ARBA00022448"/>
    </source>
</evidence>
<feature type="transmembrane region" description="Helical" evidence="9">
    <location>
        <begin position="257"/>
        <end position="287"/>
    </location>
</feature>
<evidence type="ECO:0000256" key="5">
    <source>
        <dbReference type="ARBA" id="ARBA00022692"/>
    </source>
</evidence>
<dbReference type="InterPro" id="IPR037294">
    <property type="entry name" value="ABC_BtuC-like"/>
</dbReference>
<evidence type="ECO:0008006" key="12">
    <source>
        <dbReference type="Google" id="ProtNLM"/>
    </source>
</evidence>
<evidence type="ECO:0000313" key="10">
    <source>
        <dbReference type="EMBL" id="OKH94175.1"/>
    </source>
</evidence>
<keyword evidence="3" id="KW-0813">Transport</keyword>
<feature type="transmembrane region" description="Helical" evidence="9">
    <location>
        <begin position="327"/>
        <end position="344"/>
    </location>
</feature>
<keyword evidence="11" id="KW-1185">Reference proteome</keyword>
<dbReference type="EMBL" id="LFBV01000003">
    <property type="protein sequence ID" value="OKH94175.1"/>
    <property type="molecule type" value="Genomic_DNA"/>
</dbReference>
<dbReference type="GO" id="GO:0033214">
    <property type="term" value="P:siderophore-iron import into cell"/>
    <property type="evidence" value="ECO:0007669"/>
    <property type="project" value="TreeGrafter"/>
</dbReference>
<dbReference type="SUPFAM" id="SSF81345">
    <property type="entry name" value="ABC transporter involved in vitamin B12 uptake, BtuC"/>
    <property type="match status" value="1"/>
</dbReference>
<evidence type="ECO:0000256" key="7">
    <source>
        <dbReference type="ARBA" id="ARBA00023136"/>
    </source>
</evidence>
<keyword evidence="4" id="KW-1003">Cell membrane</keyword>
<comment type="caution">
    <text evidence="10">The sequence shown here is derived from an EMBL/GenBank/DDBJ whole genome shotgun (WGS) entry which is preliminary data.</text>
</comment>
<dbReference type="CDD" id="cd06550">
    <property type="entry name" value="TM_ABC_iron-siderophores_like"/>
    <property type="match status" value="1"/>
</dbReference>
<dbReference type="STRING" id="1048205.AB852_16310"/>
<feature type="transmembrane region" description="Helical" evidence="9">
    <location>
        <begin position="139"/>
        <end position="157"/>
    </location>
</feature>
<dbReference type="Pfam" id="PF01032">
    <property type="entry name" value="FecCD"/>
    <property type="match status" value="1"/>
</dbReference>
<feature type="transmembrane region" description="Helical" evidence="9">
    <location>
        <begin position="83"/>
        <end position="102"/>
    </location>
</feature>
<dbReference type="FunFam" id="1.10.3470.10:FF:000001">
    <property type="entry name" value="Vitamin B12 ABC transporter permease BtuC"/>
    <property type="match status" value="1"/>
</dbReference>
<dbReference type="PANTHER" id="PTHR30472:SF1">
    <property type="entry name" value="FE(3+) DICITRATE TRANSPORT SYSTEM PERMEASE PROTEIN FECC-RELATED"/>
    <property type="match status" value="1"/>
</dbReference>
<feature type="transmembrane region" description="Helical" evidence="9">
    <location>
        <begin position="211"/>
        <end position="232"/>
    </location>
</feature>
<keyword evidence="6 9" id="KW-1133">Transmembrane helix</keyword>
<name>A0A1Q4V8N6_9ACTN</name>
<evidence type="ECO:0000256" key="4">
    <source>
        <dbReference type="ARBA" id="ARBA00022475"/>
    </source>
</evidence>
<feature type="region of interest" description="Disordered" evidence="8">
    <location>
        <begin position="1"/>
        <end position="22"/>
    </location>
</feature>
<comment type="similarity">
    <text evidence="2">Belongs to the binding-protein-dependent transport system permease family. FecCD subfamily.</text>
</comment>
<keyword evidence="7 9" id="KW-0472">Membrane</keyword>
<protein>
    <recommendedName>
        <fullName evidence="12">ABC transporter permease</fullName>
    </recommendedName>
</protein>
<keyword evidence="5 9" id="KW-0812">Transmembrane</keyword>
<dbReference type="InterPro" id="IPR000522">
    <property type="entry name" value="ABC_transptr_permease_BtuC"/>
</dbReference>
<accession>A0A1Q4V8N6</accession>
<evidence type="ECO:0000256" key="6">
    <source>
        <dbReference type="ARBA" id="ARBA00022989"/>
    </source>
</evidence>
<evidence type="ECO:0000256" key="2">
    <source>
        <dbReference type="ARBA" id="ARBA00007935"/>
    </source>
</evidence>
<dbReference type="Proteomes" id="UP000186455">
    <property type="component" value="Unassembled WGS sequence"/>
</dbReference>
<feature type="transmembrane region" description="Helical" evidence="9">
    <location>
        <begin position="299"/>
        <end position="321"/>
    </location>
</feature>
<comment type="subcellular location">
    <subcellularLocation>
        <location evidence="1">Cell membrane</location>
        <topology evidence="1">Multi-pass membrane protein</topology>
    </subcellularLocation>
</comment>
<dbReference type="RefSeq" id="WP_073788838.1">
    <property type="nucleotide sequence ID" value="NZ_LFBV01000003.1"/>
</dbReference>
<dbReference type="PANTHER" id="PTHR30472">
    <property type="entry name" value="FERRIC ENTEROBACTIN TRANSPORT SYSTEM PERMEASE PROTEIN"/>
    <property type="match status" value="1"/>
</dbReference>
<reference evidence="10 11" key="1">
    <citation type="submission" date="2015-06" db="EMBL/GenBank/DDBJ databases">
        <title>Cloning and characterization of the uncialamcin biosynthetic gene cluster.</title>
        <authorList>
            <person name="Yan X."/>
            <person name="Huang T."/>
            <person name="Ge H."/>
            <person name="Shen B."/>
        </authorList>
    </citation>
    <scope>NUCLEOTIDE SEQUENCE [LARGE SCALE GENOMIC DNA]</scope>
    <source>
        <strain evidence="10 11">DCA2648</strain>
    </source>
</reference>
<dbReference type="GO" id="GO:0005886">
    <property type="term" value="C:plasma membrane"/>
    <property type="evidence" value="ECO:0007669"/>
    <property type="project" value="UniProtKB-SubCell"/>
</dbReference>
<dbReference type="Gene3D" id="1.10.3470.10">
    <property type="entry name" value="ABC transporter involved in vitamin B12 uptake, BtuC"/>
    <property type="match status" value="1"/>
</dbReference>
<gene>
    <name evidence="10" type="ORF">AB852_16310</name>
</gene>
<dbReference type="AlphaFoldDB" id="A0A1Q4V8N6"/>